<feature type="DNA-binding region" description="H-T-H motif" evidence="4">
    <location>
        <begin position="45"/>
        <end position="64"/>
    </location>
</feature>
<dbReference type="Gene3D" id="1.10.357.10">
    <property type="entry name" value="Tetracycline Repressor, domain 2"/>
    <property type="match status" value="2"/>
</dbReference>
<reference evidence="7 8" key="1">
    <citation type="submission" date="2017-03" db="EMBL/GenBank/DDBJ databases">
        <title>Genome analysis of strain PAMC 26577.</title>
        <authorList>
            <person name="Oh H.-M."/>
            <person name="Yang J.-A."/>
        </authorList>
    </citation>
    <scope>NUCLEOTIDE SEQUENCE [LARGE SCALE GENOMIC DNA]</scope>
    <source>
        <strain evidence="7 8">PAMC 26577</strain>
    </source>
</reference>
<gene>
    <name evidence="7" type="ORF">PAMC26577_02560</name>
</gene>
<feature type="DNA-binding region" description="H-T-H motif" evidence="4">
    <location>
        <begin position="251"/>
        <end position="270"/>
    </location>
</feature>
<protein>
    <submittedName>
        <fullName evidence="7">Transcriptional regulator, TetR family</fullName>
    </submittedName>
</protein>
<dbReference type="PANTHER" id="PTHR30055">
    <property type="entry name" value="HTH-TYPE TRANSCRIPTIONAL REGULATOR RUTR"/>
    <property type="match status" value="1"/>
</dbReference>
<keyword evidence="3" id="KW-0804">Transcription</keyword>
<dbReference type="InterPro" id="IPR009057">
    <property type="entry name" value="Homeodomain-like_sf"/>
</dbReference>
<evidence type="ECO:0000256" key="5">
    <source>
        <dbReference type="SAM" id="MobiDB-lite"/>
    </source>
</evidence>
<feature type="domain" description="HTH tetR-type" evidence="6">
    <location>
        <begin position="22"/>
        <end position="82"/>
    </location>
</feature>
<feature type="region of interest" description="Disordered" evidence="5">
    <location>
        <begin position="1"/>
        <end position="21"/>
    </location>
</feature>
<evidence type="ECO:0000313" key="7">
    <source>
        <dbReference type="EMBL" id="OTP79044.1"/>
    </source>
</evidence>
<name>A0A242N6J3_CABSO</name>
<dbReference type="GO" id="GO:0000976">
    <property type="term" value="F:transcription cis-regulatory region binding"/>
    <property type="evidence" value="ECO:0007669"/>
    <property type="project" value="TreeGrafter"/>
</dbReference>
<evidence type="ECO:0000256" key="1">
    <source>
        <dbReference type="ARBA" id="ARBA00023015"/>
    </source>
</evidence>
<dbReference type="RefSeq" id="WP_075359926.1">
    <property type="nucleotide sequence ID" value="NZ_MSRG01000082.1"/>
</dbReference>
<feature type="domain" description="HTH tetR-type" evidence="6">
    <location>
        <begin position="228"/>
        <end position="288"/>
    </location>
</feature>
<dbReference type="Pfam" id="PF17940">
    <property type="entry name" value="TetR_C_31"/>
    <property type="match status" value="1"/>
</dbReference>
<dbReference type="GO" id="GO:0003700">
    <property type="term" value="F:DNA-binding transcription factor activity"/>
    <property type="evidence" value="ECO:0007669"/>
    <property type="project" value="TreeGrafter"/>
</dbReference>
<evidence type="ECO:0000256" key="4">
    <source>
        <dbReference type="PROSITE-ProRule" id="PRU00335"/>
    </source>
</evidence>
<dbReference type="Proteomes" id="UP000195221">
    <property type="component" value="Unassembled WGS sequence"/>
</dbReference>
<dbReference type="PROSITE" id="PS50977">
    <property type="entry name" value="HTH_TETR_2"/>
    <property type="match status" value="2"/>
</dbReference>
<dbReference type="InterPro" id="IPR001647">
    <property type="entry name" value="HTH_TetR"/>
</dbReference>
<comment type="caution">
    <text evidence="7">The sequence shown here is derived from an EMBL/GenBank/DDBJ whole genome shotgun (WGS) entry which is preliminary data.</text>
</comment>
<evidence type="ECO:0000256" key="2">
    <source>
        <dbReference type="ARBA" id="ARBA00023125"/>
    </source>
</evidence>
<keyword evidence="2 4" id="KW-0238">DNA-binding</keyword>
<dbReference type="AlphaFoldDB" id="A0A242N6J3"/>
<dbReference type="PANTHER" id="PTHR30055:SF234">
    <property type="entry name" value="HTH-TYPE TRANSCRIPTIONAL REGULATOR BETI"/>
    <property type="match status" value="1"/>
</dbReference>
<accession>A0A242N6J3</accession>
<evidence type="ECO:0000259" key="6">
    <source>
        <dbReference type="PROSITE" id="PS50977"/>
    </source>
</evidence>
<dbReference type="EMBL" id="NBTZ01000016">
    <property type="protein sequence ID" value="OTP79044.1"/>
    <property type="molecule type" value="Genomic_DNA"/>
</dbReference>
<evidence type="ECO:0000313" key="8">
    <source>
        <dbReference type="Proteomes" id="UP000195221"/>
    </source>
</evidence>
<organism evidence="7 8">
    <name type="scientific">Caballeronia sordidicola</name>
    <name type="common">Burkholderia sordidicola</name>
    <dbReference type="NCBI Taxonomy" id="196367"/>
    <lineage>
        <taxon>Bacteria</taxon>
        <taxon>Pseudomonadati</taxon>
        <taxon>Pseudomonadota</taxon>
        <taxon>Betaproteobacteria</taxon>
        <taxon>Burkholderiales</taxon>
        <taxon>Burkholderiaceae</taxon>
        <taxon>Caballeronia</taxon>
    </lineage>
</organism>
<dbReference type="SUPFAM" id="SSF46689">
    <property type="entry name" value="Homeodomain-like"/>
    <property type="match status" value="2"/>
</dbReference>
<dbReference type="InterPro" id="IPR041583">
    <property type="entry name" value="TetR_C_31"/>
</dbReference>
<dbReference type="InterPro" id="IPR050109">
    <property type="entry name" value="HTH-type_TetR-like_transc_reg"/>
</dbReference>
<keyword evidence="1" id="KW-0805">Transcription regulation</keyword>
<evidence type="ECO:0000256" key="3">
    <source>
        <dbReference type="ARBA" id="ARBA00023163"/>
    </source>
</evidence>
<proteinExistence type="predicted"/>
<sequence length="424" mass="45290">MSKPDSHIAQSSSRRARQGRSAEALEKIADAVVTILAQEGQGGLTHRRVAKLAGVSLAATTYYHRGKFEMIADATQRLLDGYVRAFVRALTKYQAGTSVVSDLPALMTKLLTNAAGRHGRTTLAWCEIMLDCARTIEGHALARQWLNKMDVAWTGLVSAFGVPDPASIVAPAIDTTMGLLFLTLPLKLTADQILAVFVNEENPADAWAVTARGADGAAPAARSTAKSRETRDRIIAATTDLLIGGQPGGISYSAVAQRAGFATAALSYHFSSIERLVAEAQAQVFARSKDRYRDGLSSIPGPEAGLDPLADLTTATYIREVTEFRSLHLANYGIWVDAARKPELRPPVSAVIFDMIDAWTRQLAAVGAPKRPNYPVLALAHFIGKTIRALSTGATTAELATARPEFLTTFRGLAAGSSRLAHAA</sequence>